<protein>
    <submittedName>
        <fullName evidence="2">OLC1v1036599C1</fullName>
    </submittedName>
</protein>
<dbReference type="EMBL" id="OX459120">
    <property type="protein sequence ID" value="CAI9099737.1"/>
    <property type="molecule type" value="Genomic_DNA"/>
</dbReference>
<keyword evidence="3" id="KW-1185">Reference proteome</keyword>
<evidence type="ECO:0000313" key="2">
    <source>
        <dbReference type="EMBL" id="CAI9099737.1"/>
    </source>
</evidence>
<dbReference type="AlphaFoldDB" id="A0AAV1CYZ9"/>
<evidence type="ECO:0000256" key="1">
    <source>
        <dbReference type="SAM" id="MobiDB-lite"/>
    </source>
</evidence>
<proteinExistence type="predicted"/>
<dbReference type="Proteomes" id="UP001161247">
    <property type="component" value="Chromosome 3"/>
</dbReference>
<evidence type="ECO:0000313" key="3">
    <source>
        <dbReference type="Proteomes" id="UP001161247"/>
    </source>
</evidence>
<sequence>MADGEKETSATIRLINKGFVHWICADQLQVSFACQSDELLVDDKEFDLEGCSAPRLTLDVGFSVPSSPSQPIKKRSSEVGSGSESDSKIQFSLEHAFGDSGFSPGG</sequence>
<accession>A0AAV1CYZ9</accession>
<gene>
    <name evidence="2" type="ORF">OLC1_LOCUS9695</name>
</gene>
<reference evidence="2" key="1">
    <citation type="submission" date="2023-03" db="EMBL/GenBank/DDBJ databases">
        <authorList>
            <person name="Julca I."/>
        </authorList>
    </citation>
    <scope>NUCLEOTIDE SEQUENCE</scope>
</reference>
<feature type="region of interest" description="Disordered" evidence="1">
    <location>
        <begin position="62"/>
        <end position="87"/>
    </location>
</feature>
<organism evidence="2 3">
    <name type="scientific">Oldenlandia corymbosa var. corymbosa</name>
    <dbReference type="NCBI Taxonomy" id="529605"/>
    <lineage>
        <taxon>Eukaryota</taxon>
        <taxon>Viridiplantae</taxon>
        <taxon>Streptophyta</taxon>
        <taxon>Embryophyta</taxon>
        <taxon>Tracheophyta</taxon>
        <taxon>Spermatophyta</taxon>
        <taxon>Magnoliopsida</taxon>
        <taxon>eudicotyledons</taxon>
        <taxon>Gunneridae</taxon>
        <taxon>Pentapetalae</taxon>
        <taxon>asterids</taxon>
        <taxon>lamiids</taxon>
        <taxon>Gentianales</taxon>
        <taxon>Rubiaceae</taxon>
        <taxon>Rubioideae</taxon>
        <taxon>Spermacoceae</taxon>
        <taxon>Hedyotis-Oldenlandia complex</taxon>
        <taxon>Oldenlandia</taxon>
    </lineage>
</organism>
<name>A0AAV1CYZ9_OLDCO</name>